<feature type="transmembrane region" description="Helical" evidence="12">
    <location>
        <begin position="362"/>
        <end position="382"/>
    </location>
</feature>
<keyword evidence="10" id="KW-0407">Ion channel</keyword>
<keyword evidence="8" id="KW-0406">Ion transport</keyword>
<evidence type="ECO:0000256" key="8">
    <source>
        <dbReference type="ARBA" id="ARBA00023065"/>
    </source>
</evidence>
<keyword evidence="4" id="KW-1003">Cell membrane</keyword>
<keyword evidence="9 12" id="KW-0472">Membrane</keyword>
<reference evidence="13 14" key="1">
    <citation type="journal article" date="2018" name="Gigascience">
        <title>Genomes of trombidid mites reveal novel predicted allergens and laterally-transferred genes associated with secondary metabolism.</title>
        <authorList>
            <person name="Dong X."/>
            <person name="Chaisiri K."/>
            <person name="Xia D."/>
            <person name="Armstrong S.D."/>
            <person name="Fang Y."/>
            <person name="Donnelly M.J."/>
            <person name="Kadowaki T."/>
            <person name="McGarry J.W."/>
            <person name="Darby A.C."/>
            <person name="Makepeace B.L."/>
        </authorList>
    </citation>
    <scope>NUCLEOTIDE SEQUENCE [LARGE SCALE GENOMIC DNA]</scope>
    <source>
        <strain evidence="13">UoL-WK</strain>
    </source>
</reference>
<evidence type="ECO:0000256" key="4">
    <source>
        <dbReference type="ARBA" id="ARBA00022475"/>
    </source>
</evidence>
<dbReference type="AlphaFoldDB" id="A0A3S3QFA7"/>
<evidence type="ECO:0000256" key="6">
    <source>
        <dbReference type="ARBA" id="ARBA00022781"/>
    </source>
</evidence>
<feature type="transmembrane region" description="Helical" evidence="12">
    <location>
        <begin position="89"/>
        <end position="107"/>
    </location>
</feature>
<feature type="transmembrane region" description="Helical" evidence="12">
    <location>
        <begin position="602"/>
        <end position="624"/>
    </location>
</feature>
<dbReference type="GO" id="GO:0015252">
    <property type="term" value="F:proton channel activity"/>
    <property type="evidence" value="ECO:0007669"/>
    <property type="project" value="InterPro"/>
</dbReference>
<feature type="transmembrane region" description="Helical" evidence="12">
    <location>
        <begin position="459"/>
        <end position="480"/>
    </location>
</feature>
<feature type="transmembrane region" description="Helical" evidence="12">
    <location>
        <begin position="188"/>
        <end position="204"/>
    </location>
</feature>
<feature type="transmembrane region" description="Helical" evidence="12">
    <location>
        <begin position="427"/>
        <end position="447"/>
    </location>
</feature>
<dbReference type="InterPro" id="IPR004878">
    <property type="entry name" value="Otopetrin"/>
</dbReference>
<evidence type="ECO:0000256" key="3">
    <source>
        <dbReference type="ARBA" id="ARBA00022448"/>
    </source>
</evidence>
<proteinExistence type="inferred from homology"/>
<dbReference type="OrthoDB" id="6429739at2759"/>
<feature type="transmembrane region" description="Helical" evidence="12">
    <location>
        <begin position="257"/>
        <end position="279"/>
    </location>
</feature>
<feature type="region of interest" description="Disordered" evidence="11">
    <location>
        <begin position="1"/>
        <end position="23"/>
    </location>
</feature>
<keyword evidence="3" id="KW-0813">Transport</keyword>
<evidence type="ECO:0000256" key="12">
    <source>
        <dbReference type="SAM" id="Phobius"/>
    </source>
</evidence>
<comment type="subcellular location">
    <subcellularLocation>
        <location evidence="1">Cell membrane</location>
        <topology evidence="1">Multi-pass membrane protein</topology>
    </subcellularLocation>
</comment>
<gene>
    <name evidence="13" type="ORF">B4U79_08562</name>
</gene>
<sequence>MPFQTTASKFSQQAKNEKGISRQSSVVMSIPELEEANAEDDLVGMKPPEYYELTRMDQNKCEPENPSIRVKLNPGSDAIDGLVRILSAVYAKLIVITGLCFPMAEVISHRIPIAWYEGFYLFLYLGSILFLTVAYLSQKTLKCNFRAFLRFKSLFCWSTVENPESDMNSTASSLSDLDTSGPVHFGSFYLRLGAVAFGIGSMIYSGLEFGQYFELDHKEHCYTFLYGFTPTINMLFTFFQLYFIFMNSKAFIVKHHYIARVGLMHMIATNLCIWLHVLIQETKHQITMIMQPNTTSKTVPLYDLDSHDYDYDALLRSTSDQSTESIIHRHRRSIDDHEIYTTHGLCRRSYVIGQLVQDASQFLFPCTIEYSLICAAILYIMWKNAKPEKSNCNSGRFRHRSAASTSTVNHHHKHYYQVDCAKAHKGLFCGIFMLVVSIISLILFFVLIKKRNYRHLGVIQAHVVQLAVYTISAIACILAICQVRELKYNRNHNIELDNILLIVAQTGLYIFNMFSVIGAFFFLNKQPESSKLLLTNAIACLVQATLQSVFILDASRRYAATTSQFRRKPGRECVTFLLVCNFAMWAINTLETRKADSNPVQIKFYGFWAWTIITHVTAPLTIFFRFHSTVCLCDIWKRTYKLKINDVY</sequence>
<comment type="similarity">
    <text evidence="2">Belongs to the otopetrin family.</text>
</comment>
<evidence type="ECO:0000256" key="7">
    <source>
        <dbReference type="ARBA" id="ARBA00022989"/>
    </source>
</evidence>
<feature type="compositionally biased region" description="Polar residues" evidence="11">
    <location>
        <begin position="1"/>
        <end position="14"/>
    </location>
</feature>
<keyword evidence="14" id="KW-1185">Reference proteome</keyword>
<dbReference type="PANTHER" id="PTHR21522:SF61">
    <property type="entry name" value="PROTON CHANNEL OTOPLC"/>
    <property type="match status" value="1"/>
</dbReference>
<evidence type="ECO:0000313" key="13">
    <source>
        <dbReference type="EMBL" id="RWS08121.1"/>
    </source>
</evidence>
<protein>
    <submittedName>
        <fullName evidence="13">Otopetrin-2-like protein</fullName>
    </submittedName>
</protein>
<keyword evidence="5 12" id="KW-0812">Transmembrane</keyword>
<dbReference type="PANTHER" id="PTHR21522">
    <property type="entry name" value="PROTON CHANNEL OTOP"/>
    <property type="match status" value="1"/>
</dbReference>
<feature type="transmembrane region" description="Helical" evidence="12">
    <location>
        <begin position="573"/>
        <end position="590"/>
    </location>
</feature>
<evidence type="ECO:0000256" key="2">
    <source>
        <dbReference type="ARBA" id="ARBA00006513"/>
    </source>
</evidence>
<feature type="transmembrane region" description="Helical" evidence="12">
    <location>
        <begin position="113"/>
        <end position="136"/>
    </location>
</feature>
<evidence type="ECO:0000256" key="10">
    <source>
        <dbReference type="ARBA" id="ARBA00023303"/>
    </source>
</evidence>
<feature type="transmembrane region" description="Helical" evidence="12">
    <location>
        <begin position="500"/>
        <end position="521"/>
    </location>
</feature>
<accession>A0A3S3QFA7</accession>
<dbReference type="Pfam" id="PF03189">
    <property type="entry name" value="Otopetrin"/>
    <property type="match status" value="1"/>
</dbReference>
<feature type="transmembrane region" description="Helical" evidence="12">
    <location>
        <begin position="533"/>
        <end position="552"/>
    </location>
</feature>
<comment type="caution">
    <text evidence="13">The sequence shown here is derived from an EMBL/GenBank/DDBJ whole genome shotgun (WGS) entry which is preliminary data.</text>
</comment>
<organism evidence="13 14">
    <name type="scientific">Dinothrombium tinctorium</name>
    <dbReference type="NCBI Taxonomy" id="1965070"/>
    <lineage>
        <taxon>Eukaryota</taxon>
        <taxon>Metazoa</taxon>
        <taxon>Ecdysozoa</taxon>
        <taxon>Arthropoda</taxon>
        <taxon>Chelicerata</taxon>
        <taxon>Arachnida</taxon>
        <taxon>Acari</taxon>
        <taxon>Acariformes</taxon>
        <taxon>Trombidiformes</taxon>
        <taxon>Prostigmata</taxon>
        <taxon>Anystina</taxon>
        <taxon>Parasitengona</taxon>
        <taxon>Trombidioidea</taxon>
        <taxon>Trombidiidae</taxon>
        <taxon>Dinothrombium</taxon>
    </lineage>
</organism>
<keyword evidence="7 12" id="KW-1133">Transmembrane helix</keyword>
<feature type="transmembrane region" description="Helical" evidence="12">
    <location>
        <begin position="224"/>
        <end position="245"/>
    </location>
</feature>
<name>A0A3S3QFA7_9ACAR</name>
<evidence type="ECO:0000256" key="5">
    <source>
        <dbReference type="ARBA" id="ARBA00022692"/>
    </source>
</evidence>
<evidence type="ECO:0000256" key="9">
    <source>
        <dbReference type="ARBA" id="ARBA00023136"/>
    </source>
</evidence>
<evidence type="ECO:0000313" key="14">
    <source>
        <dbReference type="Proteomes" id="UP000285301"/>
    </source>
</evidence>
<dbReference type="GO" id="GO:0005886">
    <property type="term" value="C:plasma membrane"/>
    <property type="evidence" value="ECO:0007669"/>
    <property type="project" value="UniProtKB-SubCell"/>
</dbReference>
<keyword evidence="6" id="KW-0375">Hydrogen ion transport</keyword>
<dbReference type="EMBL" id="NCKU01003129">
    <property type="protein sequence ID" value="RWS08121.1"/>
    <property type="molecule type" value="Genomic_DNA"/>
</dbReference>
<dbReference type="Proteomes" id="UP000285301">
    <property type="component" value="Unassembled WGS sequence"/>
</dbReference>
<evidence type="ECO:0000256" key="1">
    <source>
        <dbReference type="ARBA" id="ARBA00004651"/>
    </source>
</evidence>
<evidence type="ECO:0000256" key="11">
    <source>
        <dbReference type="SAM" id="MobiDB-lite"/>
    </source>
</evidence>